<dbReference type="EMBL" id="KJ561171">
    <property type="protein sequence ID" value="AIA24152.1"/>
    <property type="molecule type" value="Genomic_DNA"/>
</dbReference>
<evidence type="ECO:0000256" key="4">
    <source>
        <dbReference type="ARBA" id="ARBA00022448"/>
    </source>
</evidence>
<evidence type="ECO:0000256" key="9">
    <source>
        <dbReference type="ARBA" id="ARBA00023065"/>
    </source>
</evidence>
<dbReference type="PANTHER" id="PTHR36101">
    <property type="entry name" value="ATP SYNTHASE PROTEIN 8"/>
    <property type="match status" value="1"/>
</dbReference>
<evidence type="ECO:0000256" key="13">
    <source>
        <dbReference type="RuleBase" id="RU368038"/>
    </source>
</evidence>
<comment type="subcellular location">
    <subcellularLocation>
        <location evidence="13">Mitochondrion inner membrane</location>
        <topology evidence="13">Single-pass membrane protein</topology>
    </subcellularLocation>
    <subcellularLocation>
        <location evidence="1">Mitochondrion membrane</location>
        <topology evidence="1">Single-pass membrane protein</topology>
    </subcellularLocation>
</comment>
<keyword evidence="10 13" id="KW-0496">Mitochondrion</keyword>
<dbReference type="PANTHER" id="PTHR36101:SF1">
    <property type="entry name" value="ATP SYNTHASE PROTEIN 8"/>
    <property type="match status" value="1"/>
</dbReference>
<feature type="transmembrane region" description="Helical" evidence="13">
    <location>
        <begin position="6"/>
        <end position="27"/>
    </location>
</feature>
<keyword evidence="7 13" id="KW-0375">Hydrogen ion transport</keyword>
<organism evidence="14">
    <name type="scientific">Lichtheimia hongkongensis</name>
    <dbReference type="NCBI Taxonomy" id="549293"/>
    <lineage>
        <taxon>Eukaryota</taxon>
        <taxon>Fungi</taxon>
        <taxon>Fungi incertae sedis</taxon>
        <taxon>Mucoromycota</taxon>
        <taxon>Mucoromycotina</taxon>
        <taxon>Mucoromycetes</taxon>
        <taxon>Mucorales</taxon>
        <taxon>Lichtheimiaceae</taxon>
        <taxon>Lichtheimia</taxon>
    </lineage>
</organism>
<dbReference type="RefSeq" id="YP_009034558.1">
    <property type="nucleotide sequence ID" value="NC_024200.1"/>
</dbReference>
<comment type="subunit">
    <text evidence="13">F-type ATPases have 2 components, CF(1) - the catalytic core - and CF(0) - the membrane proton channel.</text>
</comment>
<keyword evidence="9 13" id="KW-0406">Ion transport</keyword>
<evidence type="ECO:0000256" key="10">
    <source>
        <dbReference type="ARBA" id="ARBA00023128"/>
    </source>
</evidence>
<accession>A0A059XMS0</accession>
<dbReference type="InterPro" id="IPR009230">
    <property type="entry name" value="ATP_synth_su8_fun"/>
</dbReference>
<dbReference type="Pfam" id="PF05933">
    <property type="entry name" value="Fun_ATP-synt_8"/>
    <property type="match status" value="1"/>
</dbReference>
<evidence type="ECO:0000256" key="2">
    <source>
        <dbReference type="ARBA" id="ARBA00008892"/>
    </source>
</evidence>
<dbReference type="GeneID" id="19524556"/>
<comment type="similarity">
    <text evidence="2 13">Belongs to the ATPase protein 8 family.</text>
</comment>
<keyword evidence="4 13" id="KW-0813">Transport</keyword>
<dbReference type="GO" id="GO:0005743">
    <property type="term" value="C:mitochondrial inner membrane"/>
    <property type="evidence" value="ECO:0007669"/>
    <property type="project" value="UniProtKB-SubCell"/>
</dbReference>
<geneLocation type="mitochondrion" evidence="14"/>
<evidence type="ECO:0000256" key="6">
    <source>
        <dbReference type="ARBA" id="ARBA00022692"/>
    </source>
</evidence>
<dbReference type="AlphaFoldDB" id="A0A059XMS0"/>
<evidence type="ECO:0000256" key="11">
    <source>
        <dbReference type="ARBA" id="ARBA00023136"/>
    </source>
</evidence>
<protein>
    <recommendedName>
        <fullName evidence="3 13">ATP synthase protein 8</fullName>
    </recommendedName>
</protein>
<sequence>MPQLVPFYFLNQVSFAFLLLMVLLYVASKYILPNFMLVQSARMFLASK</sequence>
<evidence type="ECO:0000256" key="7">
    <source>
        <dbReference type="ARBA" id="ARBA00022781"/>
    </source>
</evidence>
<keyword evidence="8 13" id="KW-1133">Transmembrane helix</keyword>
<evidence type="ECO:0000256" key="1">
    <source>
        <dbReference type="ARBA" id="ARBA00004304"/>
    </source>
</evidence>
<keyword evidence="6 13" id="KW-0812">Transmembrane</keyword>
<comment type="function">
    <text evidence="13">Mitochondrial membrane ATP synthase (F(1)F(0) ATP synthase or Complex V) produces ATP from ADP in the presence of a proton gradient across the membrane which is generated by electron transport complexes of the respiratory chain. F-type ATPases consist of two structural domains, F(1) - containing the extramembraneous catalytic core and F(0) - containing the membrane proton channel, linked together by a central stalk and a peripheral stalk. During catalysis, ATP synthesis in the catalytic domain of F(1) is coupled via a rotary mechanism of the central stalk subunits to proton translocation. Part of the complex F(0) domain. Minor subunit located with subunit a in the membrane.</text>
</comment>
<evidence type="ECO:0000256" key="12">
    <source>
        <dbReference type="ARBA" id="ARBA00023310"/>
    </source>
</evidence>
<keyword evidence="12 13" id="KW-0066">ATP synthesis</keyword>
<gene>
    <name evidence="14" type="primary">atp8</name>
</gene>
<evidence type="ECO:0000256" key="8">
    <source>
        <dbReference type="ARBA" id="ARBA00022989"/>
    </source>
</evidence>
<evidence type="ECO:0000256" key="5">
    <source>
        <dbReference type="ARBA" id="ARBA00022547"/>
    </source>
</evidence>
<keyword evidence="11 13" id="KW-0472">Membrane</keyword>
<evidence type="ECO:0000256" key="3">
    <source>
        <dbReference type="ARBA" id="ARBA00019651"/>
    </source>
</evidence>
<dbReference type="GO" id="GO:0046933">
    <property type="term" value="F:proton-transporting ATP synthase activity, rotational mechanism"/>
    <property type="evidence" value="ECO:0007669"/>
    <property type="project" value="TreeGrafter"/>
</dbReference>
<keyword evidence="5 13" id="KW-0138">CF(0)</keyword>
<reference evidence="14" key="1">
    <citation type="journal article" date="2014" name="Genome Announc.">
        <title>Complete Mitochondrial Genome Sequence of Lichtheimia ramosa (syn. Lichtheimia hongkongensis).</title>
        <authorList>
            <person name="Leung S.Y."/>
            <person name="Huang Y."/>
            <person name="Lau S.K."/>
            <person name="Woo P.C."/>
        </authorList>
    </citation>
    <scope>NUCLEOTIDE SEQUENCE</scope>
</reference>
<evidence type="ECO:0000313" key="14">
    <source>
        <dbReference type="EMBL" id="AIA24152.1"/>
    </source>
</evidence>
<name>A0A059XMS0_9FUNG</name>
<proteinExistence type="inferred from homology"/>
<dbReference type="GO" id="GO:0045259">
    <property type="term" value="C:proton-transporting ATP synthase complex"/>
    <property type="evidence" value="ECO:0007669"/>
    <property type="project" value="UniProtKB-KW"/>
</dbReference>